<reference evidence="1" key="1">
    <citation type="journal article" date="2014" name="Genome Announc.">
        <title>Genome sequence of the yeast Cyberlindnera fabianii (Hansenula fabianii).</title>
        <authorList>
            <person name="Freel K.C."/>
            <person name="Sarilar V."/>
            <person name="Neuveglise C."/>
            <person name="Devillers H."/>
            <person name="Friedrich A."/>
            <person name="Schacherer J."/>
        </authorList>
    </citation>
    <scope>NUCLEOTIDE SEQUENCE</scope>
    <source>
        <strain evidence="1">YJS4271</strain>
    </source>
</reference>
<sequence length="156" mass="18317">MTLEPPPRSTTTTRTTPPLQRCRIHSATHFQTRGTRATRLITTRVNSMPFRQRCKSWGAICETRRGRALQVTCIDVKYAFTRVTKRVSMLMRLPYRMYATENCELSTVLYHSMRFIRHPCSHHAAMRQHCRSCTPKLMPEHLCMNYNLQETSVTRQ</sequence>
<proteinExistence type="predicted"/>
<name>A0A061AW50_CYBFA</name>
<organism evidence="1">
    <name type="scientific">Cyberlindnera fabianii</name>
    <name type="common">Yeast</name>
    <name type="synonym">Hansenula fabianii</name>
    <dbReference type="NCBI Taxonomy" id="36022"/>
    <lineage>
        <taxon>Eukaryota</taxon>
        <taxon>Fungi</taxon>
        <taxon>Dikarya</taxon>
        <taxon>Ascomycota</taxon>
        <taxon>Saccharomycotina</taxon>
        <taxon>Saccharomycetes</taxon>
        <taxon>Phaffomycetales</taxon>
        <taxon>Phaffomycetaceae</taxon>
        <taxon>Cyberlindnera</taxon>
    </lineage>
</organism>
<evidence type="ECO:0000313" key="1">
    <source>
        <dbReference type="EMBL" id="CDR39599.1"/>
    </source>
</evidence>
<dbReference type="AlphaFoldDB" id="A0A061AW50"/>
<protein>
    <submittedName>
        <fullName evidence="1">CYFA0S03e05149g1_1</fullName>
    </submittedName>
</protein>
<accession>A0A061AW50</accession>
<dbReference type="EMBL" id="LK052888">
    <property type="protein sequence ID" value="CDR39599.1"/>
    <property type="molecule type" value="Genomic_DNA"/>
</dbReference>
<gene>
    <name evidence="1" type="ORF">CYFA0S_03e05149g</name>
</gene>